<organism evidence="2">
    <name type="scientific">bacterium 19GA11TI05</name>
    <dbReference type="NCBI Taxonomy" id="2920688"/>
    <lineage>
        <taxon>Bacteria</taxon>
    </lineage>
</organism>
<protein>
    <submittedName>
        <fullName evidence="2">Helix-turn-helix domain-containing protein</fullName>
    </submittedName>
</protein>
<evidence type="ECO:0000313" key="2">
    <source>
        <dbReference type="EMBL" id="XAG64354.1"/>
    </source>
</evidence>
<evidence type="ECO:0000256" key="1">
    <source>
        <dbReference type="SAM" id="MobiDB-lite"/>
    </source>
</evidence>
<feature type="region of interest" description="Disordered" evidence="1">
    <location>
        <begin position="249"/>
        <end position="283"/>
    </location>
</feature>
<accession>A0AAU6TSE5</accession>
<dbReference type="InterPro" id="IPR036388">
    <property type="entry name" value="WH-like_DNA-bd_sf"/>
</dbReference>
<dbReference type="AlphaFoldDB" id="A0AAU6TSE5"/>
<sequence>MSNKIQGYVWDACAVSGVKGTKLMIMVRLADFSSDEGISYPSVETLSRQIGAGISTIRDACSELEKDGWLRKKQRRNGNRNASNLYFLNVDKLETIALQEIAKLKKQRENNAISHPPVSDGSESDRSENSNSGRFDPPDSGVKGGFHPPESGGDPSVNSKHDPSVNSKEDPKPATQKKSTVKFAPLSVRPENVSEPVWQDWVKFRKEIKKPLTETSCRQIAKKLAGHPDPDAVLCDSIANGWQGIFPERTIGRKPAKPSTHSGFSDKNYESRSAAWVNGGKHV</sequence>
<dbReference type="Pfam" id="PF13730">
    <property type="entry name" value="HTH_36"/>
    <property type="match status" value="1"/>
</dbReference>
<dbReference type="Gene3D" id="1.10.10.10">
    <property type="entry name" value="Winged helix-like DNA-binding domain superfamily/Winged helix DNA-binding domain"/>
    <property type="match status" value="1"/>
</dbReference>
<name>A0AAU6TSE5_UNCXX</name>
<dbReference type="EMBL" id="CP095362">
    <property type="protein sequence ID" value="XAG64354.1"/>
    <property type="molecule type" value="Genomic_DNA"/>
</dbReference>
<feature type="compositionally biased region" description="Basic and acidic residues" evidence="1">
    <location>
        <begin position="159"/>
        <end position="172"/>
    </location>
</feature>
<feature type="region of interest" description="Disordered" evidence="1">
    <location>
        <begin position="108"/>
        <end position="183"/>
    </location>
</feature>
<gene>
    <name evidence="2" type="ORF">MRM81_12745</name>
</gene>
<proteinExistence type="predicted"/>
<reference evidence="2" key="1">
    <citation type="submission" date="2022-03" db="EMBL/GenBank/DDBJ databases">
        <title>Sea Food Isolates.</title>
        <authorList>
            <person name="Li c."/>
        </authorList>
    </citation>
    <scope>NUCLEOTIDE SEQUENCE</scope>
    <source>
        <strain evidence="2">19GA11TI05</strain>
    </source>
</reference>